<evidence type="ECO:0000256" key="2">
    <source>
        <dbReference type="ARBA" id="ARBA00022679"/>
    </source>
</evidence>
<dbReference type="CDD" id="cd09010">
    <property type="entry name" value="MTAP_SsMTAPII_like_MTIP"/>
    <property type="match status" value="1"/>
</dbReference>
<feature type="domain" description="Nucleoside phosphorylase" evidence="3">
    <location>
        <begin position="14"/>
        <end position="257"/>
    </location>
</feature>
<dbReference type="PANTHER" id="PTHR42679">
    <property type="entry name" value="S-METHYL-5'-THIOADENOSINE PHOSPHORYLASE"/>
    <property type="match status" value="1"/>
</dbReference>
<name>A0A3B0YN88_9ZZZZ</name>
<sequence length="260" mass="28220">MPPEFMQSKVNMPDIAIILGSGQELLNSVDVSGEKPTITAYGETSSPLIRTTLGKQEVVLLARHAIDHSIPPHKINYRANIAALQSMGIKKIIALAAVGGITSHMSPGRLILPDQLIDYTWGREHTFFDGDLNSLGSRVDHVDITHPYASQLRSLFLEASIEANIAIIDGGVYGAVQGPRLETTQEIRRMAQDGCDLVGMTGMPEAALAREAGIEYLCCALVANWAAGVEDGIIGMQEIRETLSKSMQQVHTLLMEVFNQ</sequence>
<keyword evidence="1 4" id="KW-0328">Glycosyltransferase</keyword>
<evidence type="ECO:0000256" key="1">
    <source>
        <dbReference type="ARBA" id="ARBA00022676"/>
    </source>
</evidence>
<dbReference type="NCBIfam" id="NF006599">
    <property type="entry name" value="PRK09136.1"/>
    <property type="match status" value="1"/>
</dbReference>
<dbReference type="Gene3D" id="3.40.50.1580">
    <property type="entry name" value="Nucleoside phosphorylase domain"/>
    <property type="match status" value="1"/>
</dbReference>
<organism evidence="4">
    <name type="scientific">hydrothermal vent metagenome</name>
    <dbReference type="NCBI Taxonomy" id="652676"/>
    <lineage>
        <taxon>unclassified sequences</taxon>
        <taxon>metagenomes</taxon>
        <taxon>ecological metagenomes</taxon>
    </lineage>
</organism>
<dbReference type="EMBL" id="UOFL01000092">
    <property type="protein sequence ID" value="VAW75729.1"/>
    <property type="molecule type" value="Genomic_DNA"/>
</dbReference>
<proteinExistence type="inferred from homology"/>
<dbReference type="AlphaFoldDB" id="A0A3B0YN88"/>
<keyword evidence="2 4" id="KW-0808">Transferase</keyword>
<dbReference type="HAMAP" id="MF_01963">
    <property type="entry name" value="MTAP"/>
    <property type="match status" value="1"/>
</dbReference>
<protein>
    <submittedName>
        <fullName evidence="4">5'-methylthioadenosine phosphorylase</fullName>
        <ecNumber evidence="4">2.4.2.28</ecNumber>
    </submittedName>
</protein>
<dbReference type="SUPFAM" id="SSF53167">
    <property type="entry name" value="Purine and uridine phosphorylases"/>
    <property type="match status" value="1"/>
</dbReference>
<dbReference type="GO" id="GO:0009116">
    <property type="term" value="P:nucleoside metabolic process"/>
    <property type="evidence" value="ECO:0007669"/>
    <property type="project" value="InterPro"/>
</dbReference>
<accession>A0A3B0YN88</accession>
<dbReference type="Pfam" id="PF01048">
    <property type="entry name" value="PNP_UDP_1"/>
    <property type="match status" value="1"/>
</dbReference>
<dbReference type="InterPro" id="IPR000845">
    <property type="entry name" value="Nucleoside_phosphorylase_d"/>
</dbReference>
<evidence type="ECO:0000313" key="4">
    <source>
        <dbReference type="EMBL" id="VAW75729.1"/>
    </source>
</evidence>
<reference evidence="4" key="1">
    <citation type="submission" date="2018-06" db="EMBL/GenBank/DDBJ databases">
        <authorList>
            <person name="Zhirakovskaya E."/>
        </authorList>
    </citation>
    <scope>NUCLEOTIDE SEQUENCE</scope>
</reference>
<gene>
    <name evidence="4" type="ORF">MNBD_GAMMA12-1577</name>
</gene>
<dbReference type="InterPro" id="IPR035994">
    <property type="entry name" value="Nucleoside_phosphorylase_sf"/>
</dbReference>
<dbReference type="GO" id="GO:0019509">
    <property type="term" value="P:L-methionine salvage from methylthioadenosine"/>
    <property type="evidence" value="ECO:0007669"/>
    <property type="project" value="TreeGrafter"/>
</dbReference>
<dbReference type="GO" id="GO:0005829">
    <property type="term" value="C:cytosol"/>
    <property type="evidence" value="ECO:0007669"/>
    <property type="project" value="TreeGrafter"/>
</dbReference>
<dbReference type="InterPro" id="IPR010044">
    <property type="entry name" value="MTAP"/>
</dbReference>
<dbReference type="GO" id="GO:0017061">
    <property type="term" value="F:S-methyl-5-thioadenosine phosphorylase activity"/>
    <property type="evidence" value="ECO:0007669"/>
    <property type="project" value="UniProtKB-EC"/>
</dbReference>
<dbReference type="PANTHER" id="PTHR42679:SF2">
    <property type="entry name" value="S-METHYL-5'-THIOADENOSINE PHOSPHORYLASE"/>
    <property type="match status" value="1"/>
</dbReference>
<dbReference type="EC" id="2.4.2.28" evidence="4"/>
<evidence type="ECO:0000259" key="3">
    <source>
        <dbReference type="Pfam" id="PF01048"/>
    </source>
</evidence>